<feature type="transmembrane region" description="Helical" evidence="1">
    <location>
        <begin position="15"/>
        <end position="32"/>
    </location>
</feature>
<keyword evidence="1" id="KW-0472">Membrane</keyword>
<gene>
    <name evidence="2" type="ORF">ALQ33_200078</name>
</gene>
<organism evidence="2 3">
    <name type="scientific">Pseudomonas syringae pv. philadelphi</name>
    <dbReference type="NCBI Taxonomy" id="251706"/>
    <lineage>
        <taxon>Bacteria</taxon>
        <taxon>Pseudomonadati</taxon>
        <taxon>Pseudomonadota</taxon>
        <taxon>Gammaproteobacteria</taxon>
        <taxon>Pseudomonadales</taxon>
        <taxon>Pseudomonadaceae</taxon>
        <taxon>Pseudomonas</taxon>
    </lineage>
</organism>
<reference evidence="2 3" key="1">
    <citation type="submission" date="2018-08" db="EMBL/GenBank/DDBJ databases">
        <title>Recombination of ecologically and evolutionarily significant loci maintains genetic cohesion in the Pseudomonas syringae species complex.</title>
        <authorList>
            <person name="Dillon M."/>
            <person name="Thakur S."/>
            <person name="Almeida R.N.D."/>
            <person name="Weir B.S."/>
            <person name="Guttman D.S."/>
        </authorList>
    </citation>
    <scope>NUCLEOTIDE SEQUENCE [LARGE SCALE GENOMIC DNA]</scope>
    <source>
        <strain evidence="2 3">ICMP 8902</strain>
    </source>
</reference>
<evidence type="ECO:0000256" key="1">
    <source>
        <dbReference type="SAM" id="Phobius"/>
    </source>
</evidence>
<sequence length="42" mass="4765">MKQGCKVEELPSQDIMAVLIAVAEKVLSNISVKRRRRARKVL</sequence>
<keyword evidence="1" id="KW-0812">Transmembrane</keyword>
<dbReference type="EMBL" id="RBQB01000299">
    <property type="protein sequence ID" value="RMO82509.1"/>
    <property type="molecule type" value="Genomic_DNA"/>
</dbReference>
<name>A0A3M3YKH2_9PSED</name>
<evidence type="ECO:0000313" key="3">
    <source>
        <dbReference type="Proteomes" id="UP000279372"/>
    </source>
</evidence>
<evidence type="ECO:0000313" key="2">
    <source>
        <dbReference type="EMBL" id="RMO82509.1"/>
    </source>
</evidence>
<proteinExistence type="predicted"/>
<keyword evidence="1" id="KW-1133">Transmembrane helix</keyword>
<comment type="caution">
    <text evidence="2">The sequence shown here is derived from an EMBL/GenBank/DDBJ whole genome shotgun (WGS) entry which is preliminary data.</text>
</comment>
<protein>
    <submittedName>
        <fullName evidence="2">Uncharacterized protein</fullName>
    </submittedName>
</protein>
<dbReference type="Proteomes" id="UP000279372">
    <property type="component" value="Unassembled WGS sequence"/>
</dbReference>
<dbReference type="AlphaFoldDB" id="A0A3M3YKH2"/>
<accession>A0A3M3YKH2</accession>